<comment type="caution">
    <text evidence="2">The sequence shown here is derived from an EMBL/GenBank/DDBJ whole genome shotgun (WGS) entry which is preliminary data.</text>
</comment>
<gene>
    <name evidence="2" type="ORF">FL622_07235</name>
</gene>
<keyword evidence="3" id="KW-1185">Reference proteome</keyword>
<feature type="region of interest" description="Disordered" evidence="1">
    <location>
        <begin position="1"/>
        <end position="21"/>
    </location>
</feature>
<dbReference type="OrthoDB" id="9801052at2"/>
<dbReference type="Gene3D" id="3.40.50.11190">
    <property type="match status" value="1"/>
</dbReference>
<dbReference type="SUPFAM" id="SSF53448">
    <property type="entry name" value="Nucleotide-diphospho-sugar transferases"/>
    <property type="match status" value="1"/>
</dbReference>
<dbReference type="PANTHER" id="PTHR42866">
    <property type="entry name" value="3-DEOXY-MANNO-OCTULOSONATE CYTIDYLYLTRANSFERASE"/>
    <property type="match status" value="1"/>
</dbReference>
<dbReference type="EMBL" id="VJVV01000004">
    <property type="protein sequence ID" value="TRO82363.1"/>
    <property type="molecule type" value="Genomic_DNA"/>
</dbReference>
<keyword evidence="2" id="KW-0808">Transferase</keyword>
<evidence type="ECO:0000313" key="3">
    <source>
        <dbReference type="Proteomes" id="UP000317155"/>
    </source>
</evidence>
<evidence type="ECO:0000313" key="2">
    <source>
        <dbReference type="EMBL" id="TRO82363.1"/>
    </source>
</evidence>
<dbReference type="CDD" id="cd02518">
    <property type="entry name" value="GT2_SpsF"/>
    <property type="match status" value="1"/>
</dbReference>
<dbReference type="Proteomes" id="UP000317155">
    <property type="component" value="Unassembled WGS sequence"/>
</dbReference>
<organism evidence="2 3">
    <name type="scientific">Trichloromonas acetexigens</name>
    <dbReference type="NCBI Taxonomy" id="38815"/>
    <lineage>
        <taxon>Bacteria</taxon>
        <taxon>Pseudomonadati</taxon>
        <taxon>Thermodesulfobacteriota</taxon>
        <taxon>Desulfuromonadia</taxon>
        <taxon>Desulfuromonadales</taxon>
        <taxon>Trichloromonadaceae</taxon>
        <taxon>Trichloromonas</taxon>
    </lineage>
</organism>
<accession>A0A550JGN4</accession>
<reference evidence="2 3" key="1">
    <citation type="submission" date="2019-07" db="EMBL/GenBank/DDBJ databases">
        <title>Insights of Desulfuromonas acetexigens electromicrobiology.</title>
        <authorList>
            <person name="Katuri K."/>
            <person name="Sapireddy V."/>
            <person name="Shaw D.R."/>
            <person name="Saikaly P."/>
        </authorList>
    </citation>
    <scope>NUCLEOTIDE SEQUENCE [LARGE SCALE GENOMIC DNA]</scope>
    <source>
        <strain evidence="2 3">2873</strain>
    </source>
</reference>
<keyword evidence="2" id="KW-0548">Nucleotidyltransferase</keyword>
<dbReference type="Pfam" id="PF02348">
    <property type="entry name" value="CTP_transf_3"/>
    <property type="match status" value="1"/>
</dbReference>
<protein>
    <submittedName>
        <fullName evidence="2">Acylneuraminate cytidylyltransferase</fullName>
    </submittedName>
</protein>
<dbReference type="Gene3D" id="3.40.50.2000">
    <property type="entry name" value="Glycogen Phosphorylase B"/>
    <property type="match status" value="1"/>
</dbReference>
<dbReference type="SUPFAM" id="SSF53756">
    <property type="entry name" value="UDP-Glycosyltransferase/glycogen phosphorylase"/>
    <property type="match status" value="1"/>
</dbReference>
<sequence>MAAAIRRPPPPNFPIGNGERTHRTGYGRSSIYGRVGMAKPRVAAIIQARMGSTRLPGKVLMPLAGKPVLWHIVHRLRKCRMVDVVAIATSDKLCDDPLVEFARDEGVELIRGPEDNVLQRYALAAEKLDPDYIVRVTGDAPLIDPETIDLLVREMISQNADYCLGESQRPTIHEGFDPFSRRALDKLLRDVSDDPVAREHVTAYFKSHPDFIKIARVPLPKGFEIEGVRTSVDTPADLEFLEILYQRLRFAPGELELRQAVKLLQQEPKLKEINCHVRQKNATDQSRFIIIRCDGDSQIGLGHVTRCLVLAHELRNHHSWGVLFAVSSGTIGVSRVREELFPVTIKPDGISEDAWLESLVIDRHPDALLFDIRTDLGRNALERLKGKGPIIIVLDDNSDRRLVSDLAFYPPVPQAFRLQWPHYAGRALIGWEWILIKEDYYKPHPSPRNSTPRILVTMGGSDPANLTLLAIEALELVPDKVVVALVLGPAFAHDAEISASLSKSKQTYEIYRNLPGLAEVAATVDFGIVAFGGTAYELAALGVLTILIGLTEDHAESAQCLDSAGLAINLGEAFHVAPAMLAETVSKVLQNPARGSKVHNKARKLFHIPGAQNIARAISETAELMRVRRY</sequence>
<dbReference type="InterPro" id="IPR003329">
    <property type="entry name" value="Cytidylyl_trans"/>
</dbReference>
<dbReference type="InterPro" id="IPR029044">
    <property type="entry name" value="Nucleotide-diphossugar_trans"/>
</dbReference>
<dbReference type="GO" id="GO:0005829">
    <property type="term" value="C:cytosol"/>
    <property type="evidence" value="ECO:0007669"/>
    <property type="project" value="TreeGrafter"/>
</dbReference>
<evidence type="ECO:0000256" key="1">
    <source>
        <dbReference type="SAM" id="MobiDB-lite"/>
    </source>
</evidence>
<dbReference type="AlphaFoldDB" id="A0A550JGN4"/>
<dbReference type="Gene3D" id="3.90.550.10">
    <property type="entry name" value="Spore Coat Polysaccharide Biosynthesis Protein SpsA, Chain A"/>
    <property type="match status" value="1"/>
</dbReference>
<proteinExistence type="predicted"/>
<name>A0A550JGN4_9BACT</name>
<dbReference type="PANTHER" id="PTHR42866:SF1">
    <property type="entry name" value="SPORE COAT POLYSACCHARIDE BIOSYNTHESIS PROTEIN SPSF"/>
    <property type="match status" value="1"/>
</dbReference>
<dbReference type="GO" id="GO:0016779">
    <property type="term" value="F:nucleotidyltransferase activity"/>
    <property type="evidence" value="ECO:0007669"/>
    <property type="project" value="UniProtKB-KW"/>
</dbReference>